<feature type="domain" description="Cyclic nucleotide-binding" evidence="17">
    <location>
        <begin position="525"/>
        <end position="653"/>
    </location>
</feature>
<feature type="compositionally biased region" description="Low complexity" evidence="15">
    <location>
        <begin position="234"/>
        <end position="251"/>
    </location>
</feature>
<keyword evidence="8" id="KW-0418">Kinase</keyword>
<dbReference type="AlphaFoldDB" id="A0A7R9TSF3"/>
<feature type="region of interest" description="Disordered" evidence="15">
    <location>
        <begin position="220"/>
        <end position="251"/>
    </location>
</feature>
<comment type="similarity">
    <text evidence="14">Belongs to the PP2C family.</text>
</comment>
<dbReference type="InterPro" id="IPR018490">
    <property type="entry name" value="cNMP-bd_dom_sf"/>
</dbReference>
<accession>A0A7R9TSF3</accession>
<dbReference type="SMART" id="SM00100">
    <property type="entry name" value="cNMP"/>
    <property type="match status" value="2"/>
</dbReference>
<dbReference type="Pfam" id="PF00027">
    <property type="entry name" value="cNMP_binding"/>
    <property type="match status" value="2"/>
</dbReference>
<feature type="domain" description="PPM-type phosphatase" evidence="18">
    <location>
        <begin position="93"/>
        <end position="423"/>
    </location>
</feature>
<keyword evidence="12 14" id="KW-0904">Protein phosphatase</keyword>
<dbReference type="GO" id="GO:0046872">
    <property type="term" value="F:metal ion binding"/>
    <property type="evidence" value="ECO:0007669"/>
    <property type="project" value="UniProtKB-KW"/>
</dbReference>
<feature type="domain" description="Protein kinase" evidence="16">
    <location>
        <begin position="758"/>
        <end position="1074"/>
    </location>
</feature>
<evidence type="ECO:0000256" key="4">
    <source>
        <dbReference type="ARBA" id="ARBA00022527"/>
    </source>
</evidence>
<evidence type="ECO:0000256" key="13">
    <source>
        <dbReference type="ARBA" id="ARBA00023211"/>
    </source>
</evidence>
<evidence type="ECO:0000256" key="7">
    <source>
        <dbReference type="ARBA" id="ARBA00022741"/>
    </source>
</evidence>
<comment type="cofactor">
    <cofactor evidence="2">
        <name>Mg(2+)</name>
        <dbReference type="ChEBI" id="CHEBI:18420"/>
    </cofactor>
</comment>
<evidence type="ECO:0000259" key="16">
    <source>
        <dbReference type="PROSITE" id="PS50011"/>
    </source>
</evidence>
<keyword evidence="10" id="KW-0067">ATP-binding</keyword>
<dbReference type="CDD" id="cd00143">
    <property type="entry name" value="PP2Cc"/>
    <property type="match status" value="1"/>
</dbReference>
<dbReference type="InterPro" id="IPR036457">
    <property type="entry name" value="PPM-type-like_dom_sf"/>
</dbReference>
<evidence type="ECO:0000256" key="1">
    <source>
        <dbReference type="ARBA" id="ARBA00001936"/>
    </source>
</evidence>
<dbReference type="GO" id="GO:0005952">
    <property type="term" value="C:cAMP-dependent protein kinase complex"/>
    <property type="evidence" value="ECO:0007669"/>
    <property type="project" value="TreeGrafter"/>
</dbReference>
<keyword evidence="4" id="KW-0723">Serine/threonine-protein kinase</keyword>
<reference evidence="19" key="1">
    <citation type="submission" date="2021-01" db="EMBL/GenBank/DDBJ databases">
        <authorList>
            <person name="Corre E."/>
            <person name="Pelletier E."/>
            <person name="Niang G."/>
            <person name="Scheremetjew M."/>
            <person name="Finn R."/>
            <person name="Kale V."/>
            <person name="Holt S."/>
            <person name="Cochrane G."/>
            <person name="Meng A."/>
            <person name="Brown T."/>
            <person name="Cohen L."/>
        </authorList>
    </citation>
    <scope>NUCLEOTIDE SEQUENCE</scope>
    <source>
        <strain evidence="19">CCMP1413</strain>
    </source>
</reference>
<evidence type="ECO:0000256" key="6">
    <source>
        <dbReference type="ARBA" id="ARBA00022723"/>
    </source>
</evidence>
<evidence type="ECO:0000259" key="18">
    <source>
        <dbReference type="PROSITE" id="PS51746"/>
    </source>
</evidence>
<evidence type="ECO:0000256" key="12">
    <source>
        <dbReference type="ARBA" id="ARBA00022912"/>
    </source>
</evidence>
<dbReference type="GO" id="GO:0004691">
    <property type="term" value="F:cAMP-dependent protein kinase activity"/>
    <property type="evidence" value="ECO:0007669"/>
    <property type="project" value="TreeGrafter"/>
</dbReference>
<evidence type="ECO:0000256" key="11">
    <source>
        <dbReference type="ARBA" id="ARBA00022842"/>
    </source>
</evidence>
<dbReference type="PANTHER" id="PTHR24353">
    <property type="entry name" value="CYCLIC NUCLEOTIDE-DEPENDENT PROTEIN KINASE"/>
    <property type="match status" value="1"/>
</dbReference>
<dbReference type="SMART" id="SM00220">
    <property type="entry name" value="S_TKc"/>
    <property type="match status" value="1"/>
</dbReference>
<dbReference type="InterPro" id="IPR000595">
    <property type="entry name" value="cNMP-bd_dom"/>
</dbReference>
<dbReference type="CDD" id="cd00038">
    <property type="entry name" value="CAP_ED"/>
    <property type="match status" value="2"/>
</dbReference>
<evidence type="ECO:0000256" key="15">
    <source>
        <dbReference type="SAM" id="MobiDB-lite"/>
    </source>
</evidence>
<feature type="region of interest" description="Disordered" evidence="15">
    <location>
        <begin position="453"/>
        <end position="473"/>
    </location>
</feature>
<evidence type="ECO:0000259" key="17">
    <source>
        <dbReference type="PROSITE" id="PS50042"/>
    </source>
</evidence>
<dbReference type="PRINTS" id="PR00103">
    <property type="entry name" value="CAMPKINASE"/>
</dbReference>
<dbReference type="GO" id="GO:0005524">
    <property type="term" value="F:ATP binding"/>
    <property type="evidence" value="ECO:0007669"/>
    <property type="project" value="UniProtKB-KW"/>
</dbReference>
<dbReference type="PROSITE" id="PS00888">
    <property type="entry name" value="CNMP_BINDING_1"/>
    <property type="match status" value="1"/>
</dbReference>
<dbReference type="InterPro" id="IPR000719">
    <property type="entry name" value="Prot_kinase_dom"/>
</dbReference>
<dbReference type="GO" id="GO:0004722">
    <property type="term" value="F:protein serine/threonine phosphatase activity"/>
    <property type="evidence" value="ECO:0007669"/>
    <property type="project" value="UniProtKB-EC"/>
</dbReference>
<proteinExistence type="inferred from homology"/>
<dbReference type="SUPFAM" id="SSF56112">
    <property type="entry name" value="Protein kinase-like (PK-like)"/>
    <property type="match status" value="1"/>
</dbReference>
<feature type="domain" description="Cyclic nucleotide-binding" evidence="17">
    <location>
        <begin position="663"/>
        <end position="775"/>
    </location>
</feature>
<evidence type="ECO:0000256" key="14">
    <source>
        <dbReference type="RuleBase" id="RU003465"/>
    </source>
</evidence>
<keyword evidence="7" id="KW-0547">Nucleotide-binding</keyword>
<keyword evidence="13" id="KW-0464">Manganese</keyword>
<evidence type="ECO:0000313" key="19">
    <source>
        <dbReference type="EMBL" id="CAD8243883.1"/>
    </source>
</evidence>
<comment type="cofactor">
    <cofactor evidence="1">
        <name>Mn(2+)</name>
        <dbReference type="ChEBI" id="CHEBI:29035"/>
    </cofactor>
</comment>
<keyword evidence="5" id="KW-0808">Transferase</keyword>
<protein>
    <recommendedName>
        <fullName evidence="3">protein-serine/threonine phosphatase</fullName>
        <ecNumber evidence="3">3.1.3.16</ecNumber>
    </recommendedName>
</protein>
<dbReference type="PROSITE" id="PS50011">
    <property type="entry name" value="PROTEIN_KINASE_DOM"/>
    <property type="match status" value="1"/>
</dbReference>
<dbReference type="EC" id="3.1.3.16" evidence="3"/>
<evidence type="ECO:0000256" key="8">
    <source>
        <dbReference type="ARBA" id="ARBA00022777"/>
    </source>
</evidence>
<organism evidence="19">
    <name type="scientific">Prasinoderma coloniale</name>
    <dbReference type="NCBI Taxonomy" id="156133"/>
    <lineage>
        <taxon>Eukaryota</taxon>
        <taxon>Viridiplantae</taxon>
        <taxon>Prasinodermophyta</taxon>
        <taxon>Prasinodermophyceae</taxon>
        <taxon>Prasinodermales</taxon>
        <taxon>Prasinodermaceae</taxon>
        <taxon>Prasinoderma</taxon>
    </lineage>
</organism>
<dbReference type="Gene3D" id="3.30.200.20">
    <property type="entry name" value="Phosphorylase Kinase, domain 1"/>
    <property type="match status" value="1"/>
</dbReference>
<dbReference type="EMBL" id="HBDZ01010964">
    <property type="protein sequence ID" value="CAD8243883.1"/>
    <property type="molecule type" value="Transcribed_RNA"/>
</dbReference>
<dbReference type="PROSITE" id="PS50042">
    <property type="entry name" value="CNMP_BINDING_3"/>
    <property type="match status" value="2"/>
</dbReference>
<dbReference type="SMART" id="SM00332">
    <property type="entry name" value="PP2Cc"/>
    <property type="match status" value="1"/>
</dbReference>
<evidence type="ECO:0000256" key="2">
    <source>
        <dbReference type="ARBA" id="ARBA00001946"/>
    </source>
</evidence>
<evidence type="ECO:0000256" key="9">
    <source>
        <dbReference type="ARBA" id="ARBA00022801"/>
    </source>
</evidence>
<dbReference type="InterPro" id="IPR000222">
    <property type="entry name" value="PP2C_BS"/>
</dbReference>
<dbReference type="PANTHER" id="PTHR24353:SF127">
    <property type="entry name" value="PROTEIN PHOSPHATASE 2C AND CYCLIC NUCLEOTIDE-BINDING_KINASE DOMAIN-CONTAINING PROTEIN"/>
    <property type="match status" value="1"/>
</dbReference>
<dbReference type="Pfam" id="PF00069">
    <property type="entry name" value="Pkinase"/>
    <property type="match status" value="1"/>
</dbReference>
<keyword evidence="9 14" id="KW-0378">Hydrolase</keyword>
<dbReference type="InterPro" id="IPR001932">
    <property type="entry name" value="PPM-type_phosphatase-like_dom"/>
</dbReference>
<dbReference type="Pfam" id="PF00481">
    <property type="entry name" value="PP2C"/>
    <property type="match status" value="2"/>
</dbReference>
<keyword evidence="11" id="KW-0460">Magnesium</keyword>
<dbReference type="PROSITE" id="PS00889">
    <property type="entry name" value="CNMP_BINDING_2"/>
    <property type="match status" value="2"/>
</dbReference>
<feature type="region of interest" description="Disordered" evidence="15">
    <location>
        <begin position="1"/>
        <end position="21"/>
    </location>
</feature>
<dbReference type="InterPro" id="IPR014710">
    <property type="entry name" value="RmlC-like_jellyroll"/>
</dbReference>
<gene>
    <name evidence="19" type="ORF">PCOL08062_LOCUS8352</name>
</gene>
<keyword evidence="6" id="KW-0479">Metal-binding</keyword>
<evidence type="ECO:0000256" key="5">
    <source>
        <dbReference type="ARBA" id="ARBA00022679"/>
    </source>
</evidence>
<dbReference type="PROSITE" id="PS01032">
    <property type="entry name" value="PPM_1"/>
    <property type="match status" value="1"/>
</dbReference>
<feature type="compositionally biased region" description="Gly residues" evidence="15">
    <location>
        <begin position="222"/>
        <end position="233"/>
    </location>
</feature>
<dbReference type="PROSITE" id="PS51746">
    <property type="entry name" value="PPM_2"/>
    <property type="match status" value="1"/>
</dbReference>
<evidence type="ECO:0000256" key="3">
    <source>
        <dbReference type="ARBA" id="ARBA00013081"/>
    </source>
</evidence>
<dbReference type="Gene3D" id="1.10.510.10">
    <property type="entry name" value="Transferase(Phosphotransferase) domain 1"/>
    <property type="match status" value="1"/>
</dbReference>
<dbReference type="SUPFAM" id="SSF51206">
    <property type="entry name" value="cAMP-binding domain-like"/>
    <property type="match status" value="2"/>
</dbReference>
<sequence length="1131" mass="123971">MGCLQSKEARPGLGHQHTGKGLSLSLVGNGHSAGQTHPGAGVFRVDSPADLLSSPSGSFSGPLTKKEIVSRITGSSETQRYEVPSEAGSYSLEYAYISQRGYYPESLHKKNQDTYCVQTAFRSPDCCLFGVFDGHGENGTPCAAFARDRITELLKAHRSLTSDPEEAYRDAFLEANKMLHRAYVDDSMSGTTAITVMVQGRFIYVANVGDSRAVVAERTLGGANGHPNGGGAEANGAAGRSPSFSRSSGSATCGKIANGAGRLRALDLSHDQTPFRRDECERVKKCGARVLTLDQLEGLKDPTVECWGEVEDEDDGDPPRLWATDGLYPGTAFTRSIGDMVAEKIGVIAEPEVLVRELTPANPFIIIASDGVWEFLPSQMVVDMVAKYDDPQEAARAVVQESYRLWLQYETRTDDITCIVIALKGLDMEVGAEAMPSPQVLRARSRSRKSIFDADEGFNSDSGSPKAVEQRRVRRSLSRAKRKAIEAIMSSAGADDGEPFVPPKLPPKTQLERVQIDEAVRSNFLFAHLTEEQRNRIFDLMEKRTVSPGELIIRQGEHGEHFYIAGSGRYDVLLHPESLDSPSKGSGGGNNDLGDTVHTYFANDDMKPCFGELALMYNKPRAASVVARERGELWALDRRAFRTVLMKASSNRELLKTLRNVEVLKALTAGELQRLADVMAEESYAAGEHIIRQGEIGERFFIIKEGKVVCTVREDPADEQEEPRVVLRLAATDLDPYFGERALLNDAPRAANVVASGAVKLLHIGRGTFEDVLGPLQHIIDSNRQRRETQARRASESRRALKRPSVTGVASVRRDQVKWLSHCYTTRTTSVGLVRVPRKKDPMTLIMSSKSAVSALGAQEALVREVSLYRELSSSLASRFVPPSVSNFSDSQYLCSLINCSAACTLDDLLFEPVAEHTARYYIASVLCLLEFLHREGVVFRGVCADTLLVDTGGHLQALDFRFAKRPGDAAEGRTFTLCGAPDYLAPEVINGGGHGAAADMWSLGVLLFLMLSGDLPFGAHGEDEMKVYNRIVARDFRTPTTWSTAVIDLIDRLLTTDERERITLHQAKAHAFFKGMDWDALDGFRSSVPAEAADRVERVIEAKQANDAQNEDLVGADDYSGDEAWFAGLW</sequence>
<dbReference type="Gene3D" id="2.60.120.10">
    <property type="entry name" value="Jelly Rolls"/>
    <property type="match status" value="2"/>
</dbReference>
<dbReference type="InterPro" id="IPR011009">
    <property type="entry name" value="Kinase-like_dom_sf"/>
</dbReference>
<evidence type="ECO:0000256" key="10">
    <source>
        <dbReference type="ARBA" id="ARBA00022840"/>
    </source>
</evidence>
<name>A0A7R9TSF3_9VIRI</name>
<dbReference type="Gene3D" id="3.60.40.10">
    <property type="entry name" value="PPM-type phosphatase domain"/>
    <property type="match status" value="1"/>
</dbReference>
<dbReference type="InterPro" id="IPR018488">
    <property type="entry name" value="cNMP-bd_CS"/>
</dbReference>
<dbReference type="SUPFAM" id="SSF81606">
    <property type="entry name" value="PP2C-like"/>
    <property type="match status" value="1"/>
</dbReference>